<dbReference type="PROSITE" id="PS50048">
    <property type="entry name" value="ZN2_CY6_FUNGAL_2"/>
    <property type="match status" value="1"/>
</dbReference>
<dbReference type="EMBL" id="KZ613488">
    <property type="protein sequence ID" value="PMD19627.1"/>
    <property type="molecule type" value="Genomic_DNA"/>
</dbReference>
<dbReference type="PANTHER" id="PTHR46910">
    <property type="entry name" value="TRANSCRIPTION FACTOR PDR1"/>
    <property type="match status" value="1"/>
</dbReference>
<keyword evidence="2" id="KW-0539">Nucleus</keyword>
<dbReference type="CDD" id="cd00067">
    <property type="entry name" value="GAL4"/>
    <property type="match status" value="1"/>
</dbReference>
<dbReference type="SMART" id="SM00906">
    <property type="entry name" value="Fungal_trans"/>
    <property type="match status" value="1"/>
</dbReference>
<dbReference type="Proteomes" id="UP000235672">
    <property type="component" value="Unassembled WGS sequence"/>
</dbReference>
<keyword evidence="1" id="KW-0479">Metal-binding</keyword>
<dbReference type="AlphaFoldDB" id="A0A2J6Q002"/>
<organism evidence="6 7">
    <name type="scientific">Hyaloscypha hepaticicola</name>
    <dbReference type="NCBI Taxonomy" id="2082293"/>
    <lineage>
        <taxon>Eukaryota</taxon>
        <taxon>Fungi</taxon>
        <taxon>Dikarya</taxon>
        <taxon>Ascomycota</taxon>
        <taxon>Pezizomycotina</taxon>
        <taxon>Leotiomycetes</taxon>
        <taxon>Helotiales</taxon>
        <taxon>Hyaloscyphaceae</taxon>
        <taxon>Hyaloscypha</taxon>
    </lineage>
</organism>
<feature type="domain" description="Zn(2)-C6 fungal-type" evidence="5">
    <location>
        <begin position="37"/>
        <end position="64"/>
    </location>
</feature>
<proteinExistence type="predicted"/>
<dbReference type="CDD" id="cd12148">
    <property type="entry name" value="fungal_TF_MHR"/>
    <property type="match status" value="1"/>
</dbReference>
<dbReference type="Pfam" id="PF04082">
    <property type="entry name" value="Fungal_trans"/>
    <property type="match status" value="1"/>
</dbReference>
<dbReference type="PROSITE" id="PS00463">
    <property type="entry name" value="ZN2_CY6_FUNGAL_1"/>
    <property type="match status" value="1"/>
</dbReference>
<name>A0A2J6Q002_9HELO</name>
<keyword evidence="4" id="KW-0812">Transmembrane</keyword>
<dbReference type="OrthoDB" id="103819at2759"/>
<evidence type="ECO:0000256" key="4">
    <source>
        <dbReference type="SAM" id="Phobius"/>
    </source>
</evidence>
<dbReference type="PANTHER" id="PTHR46910:SF5">
    <property type="entry name" value="ZN(II)2CYS6 TRANSCRIPTION FACTOR (EUROFUNG)"/>
    <property type="match status" value="1"/>
</dbReference>
<dbReference type="InterPro" id="IPR050987">
    <property type="entry name" value="AtrR-like"/>
</dbReference>
<dbReference type="Pfam" id="PF00172">
    <property type="entry name" value="Zn_clus"/>
    <property type="match status" value="1"/>
</dbReference>
<evidence type="ECO:0000259" key="5">
    <source>
        <dbReference type="PROSITE" id="PS50048"/>
    </source>
</evidence>
<evidence type="ECO:0000256" key="3">
    <source>
        <dbReference type="SAM" id="MobiDB-lite"/>
    </source>
</evidence>
<keyword evidence="4" id="KW-0472">Membrane</keyword>
<feature type="region of interest" description="Disordered" evidence="3">
    <location>
        <begin position="1"/>
        <end position="30"/>
    </location>
</feature>
<reference evidence="6 7" key="1">
    <citation type="submission" date="2016-05" db="EMBL/GenBank/DDBJ databases">
        <title>A degradative enzymes factory behind the ericoid mycorrhizal symbiosis.</title>
        <authorList>
            <consortium name="DOE Joint Genome Institute"/>
            <person name="Martino E."/>
            <person name="Morin E."/>
            <person name="Grelet G."/>
            <person name="Kuo A."/>
            <person name="Kohler A."/>
            <person name="Daghino S."/>
            <person name="Barry K."/>
            <person name="Choi C."/>
            <person name="Cichocki N."/>
            <person name="Clum A."/>
            <person name="Copeland A."/>
            <person name="Hainaut M."/>
            <person name="Haridas S."/>
            <person name="Labutti K."/>
            <person name="Lindquist E."/>
            <person name="Lipzen A."/>
            <person name="Khouja H.-R."/>
            <person name="Murat C."/>
            <person name="Ohm R."/>
            <person name="Olson A."/>
            <person name="Spatafora J."/>
            <person name="Veneault-Fourrey C."/>
            <person name="Henrissat B."/>
            <person name="Grigoriev I."/>
            <person name="Martin F."/>
            <person name="Perotto S."/>
        </authorList>
    </citation>
    <scope>NUCLEOTIDE SEQUENCE [LARGE SCALE GENOMIC DNA]</scope>
    <source>
        <strain evidence="6 7">UAMH 7357</strain>
    </source>
</reference>
<gene>
    <name evidence="6" type="ORF">NA56DRAFT_750331</name>
</gene>
<protein>
    <recommendedName>
        <fullName evidence="5">Zn(2)-C6 fungal-type domain-containing protein</fullName>
    </recommendedName>
</protein>
<evidence type="ECO:0000313" key="6">
    <source>
        <dbReference type="EMBL" id="PMD19627.1"/>
    </source>
</evidence>
<evidence type="ECO:0000256" key="2">
    <source>
        <dbReference type="ARBA" id="ARBA00023242"/>
    </source>
</evidence>
<dbReference type="Gene3D" id="4.10.240.10">
    <property type="entry name" value="Zn(2)-C6 fungal-type DNA-binding domain"/>
    <property type="match status" value="1"/>
</dbReference>
<dbReference type="STRING" id="1745343.A0A2J6Q002"/>
<sequence>MDVSARNRSTEKPKLANRVGDRVSMQPRRDNSLLPKSCGNCRIRKIRCDKTSPCSSCQIAHLSCGASSNITPVESHPTADSASPLAQPALISSCEENDLSLIRESLTEIKDRLAKLERTCQPHKSPFEVSVVTTERNASSNLSAAFRNEPSFNDQSAQASISAELSAEEANISEFDQEIQSSLTSLKLRLQAQSHPSSANNLYFPCSSARPTTQSVELPPVPIVLAALRKATVKIPPVILHNGFRDHLMLETLCKKVYFPTRSCSKSEVTLVNGLLFYLLDNYSKENDSDLSSSDCATYARLCEKNFCDGIQDYECLVTPTLENIQCLMMGAMKAQSDARPALCWTLVSTGARLCQSLGYHRESSVSLDSPPLADAKRHVFWMLYMIDKIMSLNLGRASSFPDYDIDVEIFALNQDLRFCAWDKVLVAFIELCRLQGQIYDELYSARARRELPEVRARIIEQRASSLFAWHVGLKKIETHDAQDCNDLNLIIQWSDFFYYYILTLLYGAKTSPAAATHISSKRYQAARMALQCHVENCTQLSADKTPSMRVYSGWILLFSSFAPFLVVFTHSIASHSQQDVFLLSQVLKTLEAGRSISAATNRLYEDCKAFLRFATAFVGSTQNSFGSYNQEEDSVTFPLIGIGDYNTVMPDFDQAGGWEGMQDELQPMSAFLGSYIGENTLVNGHWNMDFL</sequence>
<dbReference type="InterPro" id="IPR007219">
    <property type="entry name" value="XnlR_reg_dom"/>
</dbReference>
<dbReference type="GO" id="GO:0000981">
    <property type="term" value="F:DNA-binding transcription factor activity, RNA polymerase II-specific"/>
    <property type="evidence" value="ECO:0007669"/>
    <property type="project" value="InterPro"/>
</dbReference>
<dbReference type="InterPro" id="IPR036864">
    <property type="entry name" value="Zn2-C6_fun-type_DNA-bd_sf"/>
</dbReference>
<evidence type="ECO:0000256" key="1">
    <source>
        <dbReference type="ARBA" id="ARBA00022723"/>
    </source>
</evidence>
<keyword evidence="7" id="KW-1185">Reference proteome</keyword>
<dbReference type="GO" id="GO:0008270">
    <property type="term" value="F:zinc ion binding"/>
    <property type="evidence" value="ECO:0007669"/>
    <property type="project" value="InterPro"/>
</dbReference>
<feature type="transmembrane region" description="Helical" evidence="4">
    <location>
        <begin position="552"/>
        <end position="574"/>
    </location>
</feature>
<evidence type="ECO:0000313" key="7">
    <source>
        <dbReference type="Proteomes" id="UP000235672"/>
    </source>
</evidence>
<dbReference type="InterPro" id="IPR001138">
    <property type="entry name" value="Zn2Cys6_DnaBD"/>
</dbReference>
<dbReference type="GO" id="GO:0003677">
    <property type="term" value="F:DNA binding"/>
    <property type="evidence" value="ECO:0007669"/>
    <property type="project" value="InterPro"/>
</dbReference>
<keyword evidence="4" id="KW-1133">Transmembrane helix</keyword>
<accession>A0A2J6Q002</accession>
<dbReference type="GO" id="GO:0006351">
    <property type="term" value="P:DNA-templated transcription"/>
    <property type="evidence" value="ECO:0007669"/>
    <property type="project" value="InterPro"/>
</dbReference>
<dbReference type="SUPFAM" id="SSF57701">
    <property type="entry name" value="Zn2/Cys6 DNA-binding domain"/>
    <property type="match status" value="1"/>
</dbReference>
<dbReference type="SMART" id="SM00066">
    <property type="entry name" value="GAL4"/>
    <property type="match status" value="1"/>
</dbReference>